<proteinExistence type="predicted"/>
<evidence type="ECO:0000313" key="2">
    <source>
        <dbReference type="Proteomes" id="UP000324222"/>
    </source>
</evidence>
<comment type="caution">
    <text evidence="1">The sequence shown here is derived from an EMBL/GenBank/DDBJ whole genome shotgun (WGS) entry which is preliminary data.</text>
</comment>
<gene>
    <name evidence="1" type="ORF">E2C01_027454</name>
</gene>
<accession>A0A5B7ELN9</accession>
<dbReference type="Proteomes" id="UP000324222">
    <property type="component" value="Unassembled WGS sequence"/>
</dbReference>
<organism evidence="1 2">
    <name type="scientific">Portunus trituberculatus</name>
    <name type="common">Swimming crab</name>
    <name type="synonym">Neptunus trituberculatus</name>
    <dbReference type="NCBI Taxonomy" id="210409"/>
    <lineage>
        <taxon>Eukaryota</taxon>
        <taxon>Metazoa</taxon>
        <taxon>Ecdysozoa</taxon>
        <taxon>Arthropoda</taxon>
        <taxon>Crustacea</taxon>
        <taxon>Multicrustacea</taxon>
        <taxon>Malacostraca</taxon>
        <taxon>Eumalacostraca</taxon>
        <taxon>Eucarida</taxon>
        <taxon>Decapoda</taxon>
        <taxon>Pleocyemata</taxon>
        <taxon>Brachyura</taxon>
        <taxon>Eubrachyura</taxon>
        <taxon>Portunoidea</taxon>
        <taxon>Portunidae</taxon>
        <taxon>Portuninae</taxon>
        <taxon>Portunus</taxon>
    </lineage>
</organism>
<reference evidence="1 2" key="1">
    <citation type="submission" date="2019-05" db="EMBL/GenBank/DDBJ databases">
        <title>Another draft genome of Portunus trituberculatus and its Hox gene families provides insights of decapod evolution.</title>
        <authorList>
            <person name="Jeong J.-H."/>
            <person name="Song I."/>
            <person name="Kim S."/>
            <person name="Choi T."/>
            <person name="Kim D."/>
            <person name="Ryu S."/>
            <person name="Kim W."/>
        </authorList>
    </citation>
    <scope>NUCLEOTIDE SEQUENCE [LARGE SCALE GENOMIC DNA]</scope>
    <source>
        <tissue evidence="1">Muscle</tissue>
    </source>
</reference>
<dbReference type="EMBL" id="VSRR010002977">
    <property type="protein sequence ID" value="MPC34079.1"/>
    <property type="molecule type" value="Genomic_DNA"/>
</dbReference>
<evidence type="ECO:0000313" key="1">
    <source>
        <dbReference type="EMBL" id="MPC34079.1"/>
    </source>
</evidence>
<name>A0A5B7ELN9_PORTR</name>
<protein>
    <submittedName>
        <fullName evidence="1">Uncharacterized protein</fullName>
    </submittedName>
</protein>
<dbReference type="AlphaFoldDB" id="A0A5B7ELN9"/>
<sequence>MILGMVKLILSIRCPKSNIEGVSGGLQWCYGRLVEGCCVIIKRVDLSIVMKLGMR</sequence>
<keyword evidence="2" id="KW-1185">Reference proteome</keyword>